<name>A0A9Q1IXB9_SYNKA</name>
<evidence type="ECO:0008006" key="11">
    <source>
        <dbReference type="Google" id="ProtNLM"/>
    </source>
</evidence>
<evidence type="ECO:0000256" key="2">
    <source>
        <dbReference type="ARBA" id="ARBA00022448"/>
    </source>
</evidence>
<comment type="subcellular location">
    <subcellularLocation>
        <location evidence="1">Cell membrane</location>
        <topology evidence="1">Multi-pass membrane protein</topology>
    </subcellularLocation>
</comment>
<dbReference type="PANTHER" id="PTHR10924:SF3">
    <property type="entry name" value="HEME TRANSPORTER FLVCR2"/>
    <property type="match status" value="1"/>
</dbReference>
<evidence type="ECO:0000256" key="3">
    <source>
        <dbReference type="ARBA" id="ARBA00022475"/>
    </source>
</evidence>
<dbReference type="AlphaFoldDB" id="A0A9Q1IXB9"/>
<organism evidence="9 10">
    <name type="scientific">Synaphobranchus kaupii</name>
    <name type="common">Kaup's arrowtooth eel</name>
    <dbReference type="NCBI Taxonomy" id="118154"/>
    <lineage>
        <taxon>Eukaryota</taxon>
        <taxon>Metazoa</taxon>
        <taxon>Chordata</taxon>
        <taxon>Craniata</taxon>
        <taxon>Vertebrata</taxon>
        <taxon>Euteleostomi</taxon>
        <taxon>Actinopterygii</taxon>
        <taxon>Neopterygii</taxon>
        <taxon>Teleostei</taxon>
        <taxon>Anguilliformes</taxon>
        <taxon>Synaphobranchidae</taxon>
        <taxon>Synaphobranchus</taxon>
    </lineage>
</organism>
<accession>A0A9Q1IXB9</accession>
<keyword evidence="3" id="KW-1003">Cell membrane</keyword>
<feature type="transmembrane region" description="Helical" evidence="8">
    <location>
        <begin position="36"/>
        <end position="57"/>
    </location>
</feature>
<keyword evidence="6 8" id="KW-0472">Membrane</keyword>
<evidence type="ECO:0000256" key="5">
    <source>
        <dbReference type="ARBA" id="ARBA00022989"/>
    </source>
</evidence>
<dbReference type="OrthoDB" id="422206at2759"/>
<feature type="transmembrane region" description="Helical" evidence="8">
    <location>
        <begin position="127"/>
        <end position="150"/>
    </location>
</feature>
<evidence type="ECO:0000313" key="10">
    <source>
        <dbReference type="Proteomes" id="UP001152622"/>
    </source>
</evidence>
<reference evidence="9" key="1">
    <citation type="journal article" date="2023" name="Science">
        <title>Genome structures resolve the early diversification of teleost fishes.</title>
        <authorList>
            <person name="Parey E."/>
            <person name="Louis A."/>
            <person name="Montfort J."/>
            <person name="Bouchez O."/>
            <person name="Roques C."/>
            <person name="Iampietro C."/>
            <person name="Lluch J."/>
            <person name="Castinel A."/>
            <person name="Donnadieu C."/>
            <person name="Desvignes T."/>
            <person name="Floi Bucao C."/>
            <person name="Jouanno E."/>
            <person name="Wen M."/>
            <person name="Mejri S."/>
            <person name="Dirks R."/>
            <person name="Jansen H."/>
            <person name="Henkel C."/>
            <person name="Chen W.J."/>
            <person name="Zahm M."/>
            <person name="Cabau C."/>
            <person name="Klopp C."/>
            <person name="Thompson A.W."/>
            <person name="Robinson-Rechavi M."/>
            <person name="Braasch I."/>
            <person name="Lecointre G."/>
            <person name="Bobe J."/>
            <person name="Postlethwait J.H."/>
            <person name="Berthelot C."/>
            <person name="Roest Crollius H."/>
            <person name="Guiguen Y."/>
        </authorList>
    </citation>
    <scope>NUCLEOTIDE SEQUENCE</scope>
    <source>
        <strain evidence="9">WJC10195</strain>
    </source>
</reference>
<evidence type="ECO:0000256" key="4">
    <source>
        <dbReference type="ARBA" id="ARBA00022692"/>
    </source>
</evidence>
<dbReference type="GO" id="GO:0015232">
    <property type="term" value="F:heme transmembrane transporter activity"/>
    <property type="evidence" value="ECO:0007669"/>
    <property type="project" value="TreeGrafter"/>
</dbReference>
<evidence type="ECO:0000256" key="6">
    <source>
        <dbReference type="ARBA" id="ARBA00023136"/>
    </source>
</evidence>
<evidence type="ECO:0000256" key="7">
    <source>
        <dbReference type="SAM" id="MobiDB-lite"/>
    </source>
</evidence>
<evidence type="ECO:0000313" key="9">
    <source>
        <dbReference type="EMBL" id="KAJ8356363.1"/>
    </source>
</evidence>
<comment type="caution">
    <text evidence="9">The sequence shown here is derived from an EMBL/GenBank/DDBJ whole genome shotgun (WGS) entry which is preliminary data.</text>
</comment>
<dbReference type="Proteomes" id="UP001152622">
    <property type="component" value="Chromosome 6"/>
</dbReference>
<keyword evidence="5 8" id="KW-1133">Transmembrane helix</keyword>
<feature type="region of interest" description="Disordered" evidence="7">
    <location>
        <begin position="1"/>
        <end position="22"/>
    </location>
</feature>
<protein>
    <recommendedName>
        <fullName evidence="11">Feline leukemia virus subgroup C receptor-related protein 2</fullName>
    </recommendedName>
</protein>
<dbReference type="GO" id="GO:0097037">
    <property type="term" value="P:heme export"/>
    <property type="evidence" value="ECO:0007669"/>
    <property type="project" value="TreeGrafter"/>
</dbReference>
<gene>
    <name evidence="9" type="ORF">SKAU_G00191570</name>
</gene>
<evidence type="ECO:0000256" key="8">
    <source>
        <dbReference type="SAM" id="Phobius"/>
    </source>
</evidence>
<sequence length="207" mass="22813">MSFGLWKETGVPGGNPRGHGENMQTLRRKAPEPRTFLLQTTFVIYFMSFLGMVVYSFTLNLGHLWVVFITAGSLGFFMTGYLPLGFEFAVELTYPESEGTSSGLLNCSAQVFGIIFTITQGKVMDTFGTLAGNIFLCAFLLVGTILTGFIKSDLRRQRANQSAEERAVDAQPSVQDQRGVTPIHTQGLADGLERDVSFPDIHKETKL</sequence>
<evidence type="ECO:0000256" key="1">
    <source>
        <dbReference type="ARBA" id="ARBA00004651"/>
    </source>
</evidence>
<dbReference type="EMBL" id="JAINUF010000006">
    <property type="protein sequence ID" value="KAJ8356363.1"/>
    <property type="molecule type" value="Genomic_DNA"/>
</dbReference>
<dbReference type="GO" id="GO:0005886">
    <property type="term" value="C:plasma membrane"/>
    <property type="evidence" value="ECO:0007669"/>
    <property type="project" value="UniProtKB-SubCell"/>
</dbReference>
<proteinExistence type="predicted"/>
<feature type="transmembrane region" description="Helical" evidence="8">
    <location>
        <begin position="63"/>
        <end position="82"/>
    </location>
</feature>
<dbReference type="SUPFAM" id="SSF103473">
    <property type="entry name" value="MFS general substrate transporter"/>
    <property type="match status" value="1"/>
</dbReference>
<dbReference type="Gene3D" id="1.20.1250.20">
    <property type="entry name" value="MFS general substrate transporter like domains"/>
    <property type="match status" value="1"/>
</dbReference>
<dbReference type="GO" id="GO:0020037">
    <property type="term" value="F:heme binding"/>
    <property type="evidence" value="ECO:0007669"/>
    <property type="project" value="TreeGrafter"/>
</dbReference>
<dbReference type="InterPro" id="IPR049680">
    <property type="entry name" value="FLVCR1-2_SLC49-like"/>
</dbReference>
<keyword evidence="4 8" id="KW-0812">Transmembrane</keyword>
<keyword evidence="2" id="KW-0813">Transport</keyword>
<dbReference type="InterPro" id="IPR036259">
    <property type="entry name" value="MFS_trans_sf"/>
</dbReference>
<dbReference type="PANTHER" id="PTHR10924">
    <property type="entry name" value="MAJOR FACILITATOR SUPERFAMILY PROTEIN-RELATED"/>
    <property type="match status" value="1"/>
</dbReference>
<keyword evidence="10" id="KW-1185">Reference proteome</keyword>